<dbReference type="InterPro" id="IPR050275">
    <property type="entry name" value="PGM_Phosphatase"/>
</dbReference>
<dbReference type="GO" id="GO:0016791">
    <property type="term" value="F:phosphatase activity"/>
    <property type="evidence" value="ECO:0007669"/>
    <property type="project" value="TreeGrafter"/>
</dbReference>
<protein>
    <submittedName>
        <fullName evidence="5">Histidine phosphatase family protein</fullName>
    </submittedName>
</protein>
<keyword evidence="1" id="KW-0324">Glycolysis</keyword>
<evidence type="ECO:0000256" key="1">
    <source>
        <dbReference type="ARBA" id="ARBA00023152"/>
    </source>
</evidence>
<comment type="caution">
    <text evidence="5">The sequence shown here is derived from an EMBL/GenBank/DDBJ whole genome shotgun (WGS) entry which is preliminary data.</text>
</comment>
<feature type="binding site" evidence="4">
    <location>
        <position position="108"/>
    </location>
    <ligand>
        <name>substrate</name>
    </ligand>
</feature>
<dbReference type="SUPFAM" id="SSF53254">
    <property type="entry name" value="Phosphoglycerate mutase-like"/>
    <property type="match status" value="1"/>
</dbReference>
<evidence type="ECO:0000256" key="3">
    <source>
        <dbReference type="PIRSR" id="PIRSR613078-1"/>
    </source>
</evidence>
<evidence type="ECO:0000256" key="2">
    <source>
        <dbReference type="ARBA" id="ARBA00023235"/>
    </source>
</evidence>
<feature type="active site" description="Proton donor/acceptor" evidence="3">
    <location>
        <position position="133"/>
    </location>
</feature>
<dbReference type="InterPro" id="IPR029033">
    <property type="entry name" value="His_PPase_superfam"/>
</dbReference>
<dbReference type="PROSITE" id="PS00175">
    <property type="entry name" value="PG_MUTASE"/>
    <property type="match status" value="1"/>
</dbReference>
<keyword evidence="2" id="KW-0413">Isomerase</keyword>
<evidence type="ECO:0000313" key="6">
    <source>
        <dbReference type="Proteomes" id="UP000466535"/>
    </source>
</evidence>
<organism evidence="5 6">
    <name type="scientific">Halovenus carboxidivorans</name>
    <dbReference type="NCBI Taxonomy" id="2692199"/>
    <lineage>
        <taxon>Archaea</taxon>
        <taxon>Methanobacteriati</taxon>
        <taxon>Methanobacteriota</taxon>
        <taxon>Stenosarchaea group</taxon>
        <taxon>Halobacteria</taxon>
        <taxon>Halobacteriales</taxon>
        <taxon>Haloarculaceae</taxon>
        <taxon>Halovenus</taxon>
    </lineage>
</organism>
<accession>A0A6B0TEP7</accession>
<proteinExistence type="predicted"/>
<dbReference type="Pfam" id="PF00300">
    <property type="entry name" value="His_Phos_1"/>
    <property type="match status" value="1"/>
</dbReference>
<dbReference type="PANTHER" id="PTHR48100:SF1">
    <property type="entry name" value="HISTIDINE PHOSPHATASE FAMILY PROTEIN-RELATED"/>
    <property type="match status" value="1"/>
</dbReference>
<feature type="active site" description="Tele-phosphohistidine intermediate" evidence="3">
    <location>
        <position position="58"/>
    </location>
</feature>
<evidence type="ECO:0000256" key="4">
    <source>
        <dbReference type="PIRSR" id="PIRSR613078-2"/>
    </source>
</evidence>
<dbReference type="Proteomes" id="UP000466535">
    <property type="component" value="Unassembled WGS sequence"/>
</dbReference>
<dbReference type="PANTHER" id="PTHR48100">
    <property type="entry name" value="BROAD-SPECIFICITY PHOSPHATASE YOR283W-RELATED"/>
    <property type="match status" value="1"/>
</dbReference>
<dbReference type="EMBL" id="WUUT01000003">
    <property type="protein sequence ID" value="MXR51679.1"/>
    <property type="molecule type" value="Genomic_DNA"/>
</dbReference>
<dbReference type="SMART" id="SM00855">
    <property type="entry name" value="PGAM"/>
    <property type="match status" value="1"/>
</dbReference>
<dbReference type="InterPro" id="IPR013078">
    <property type="entry name" value="His_Pase_superF_clade-1"/>
</dbReference>
<dbReference type="GO" id="GO:0005737">
    <property type="term" value="C:cytoplasm"/>
    <property type="evidence" value="ECO:0007669"/>
    <property type="project" value="TreeGrafter"/>
</dbReference>
<keyword evidence="6" id="KW-1185">Reference proteome</keyword>
<evidence type="ECO:0000313" key="5">
    <source>
        <dbReference type="EMBL" id="MXR51679.1"/>
    </source>
</evidence>
<dbReference type="Gene3D" id="3.40.50.1240">
    <property type="entry name" value="Phosphoglycerate mutase-like"/>
    <property type="match status" value="1"/>
</dbReference>
<name>A0A6B0TEP7_9EURY</name>
<dbReference type="InterPro" id="IPR001345">
    <property type="entry name" value="PG/BPGM_mutase_AS"/>
</dbReference>
<feature type="binding site" evidence="4">
    <location>
        <begin position="57"/>
        <end position="64"/>
    </location>
    <ligand>
        <name>substrate</name>
    </ligand>
</feature>
<dbReference type="CDD" id="cd07067">
    <property type="entry name" value="HP_PGM_like"/>
    <property type="match status" value="1"/>
</dbReference>
<reference evidence="5 6" key="1">
    <citation type="submission" date="2019-12" db="EMBL/GenBank/DDBJ databases">
        <title>Isolation and characterization of three novel carbon monoxide-oxidizing members of Halobacteria from salione crusts and soils.</title>
        <authorList>
            <person name="Myers M.R."/>
            <person name="King G.M."/>
        </authorList>
    </citation>
    <scope>NUCLEOTIDE SEQUENCE [LARGE SCALE GENOMIC DNA]</scope>
    <source>
        <strain evidence="5 6">WSH3</strain>
    </source>
</reference>
<dbReference type="OrthoDB" id="304253at2157"/>
<sequence>MISSTVRSPASITSGSSIDALRVPTISVVRFRHRVRGVKSLPAYLSAVTAETVLLVRHGETDWNREGRLQGWAPTPLNERGREQARRLGVELAETYDIDRVVASDSLRTRETTAGIRDAAIDPEPEFDSAWRERGLGVWQGFTWGELESRFPAFEYDNGLLALEERPEGGETLVDMYERVLGAWTDLQSASAETTLVVTHGGPITVVLARLNDLDIPAAIRRYSINNCAVTEIDLARDETVRENELLFEPVPPREP</sequence>
<dbReference type="AlphaFoldDB" id="A0A6B0TEP7"/>
<gene>
    <name evidence="5" type="ORF">GRX03_08690</name>
</gene>